<proteinExistence type="predicted"/>
<name>S7Q1K7_GLOTA</name>
<evidence type="ECO:0008006" key="4">
    <source>
        <dbReference type="Google" id="ProtNLM"/>
    </source>
</evidence>
<dbReference type="KEGG" id="gtr:GLOTRDRAFT_106827"/>
<dbReference type="HOGENOM" id="CLU_011577_1_0_1"/>
<dbReference type="SUPFAM" id="SSF52047">
    <property type="entry name" value="RNI-like"/>
    <property type="match status" value="1"/>
</dbReference>
<dbReference type="InterPro" id="IPR032675">
    <property type="entry name" value="LRR_dom_sf"/>
</dbReference>
<dbReference type="GeneID" id="19298803"/>
<dbReference type="STRING" id="670483.S7Q1K7"/>
<accession>S7Q1K7</accession>
<evidence type="ECO:0000313" key="2">
    <source>
        <dbReference type="EMBL" id="EPQ53407.1"/>
    </source>
</evidence>
<feature type="region of interest" description="Disordered" evidence="1">
    <location>
        <begin position="434"/>
        <end position="463"/>
    </location>
</feature>
<organism evidence="2 3">
    <name type="scientific">Gloeophyllum trabeum (strain ATCC 11539 / FP-39264 / Madison 617)</name>
    <name type="common">Brown rot fungus</name>
    <dbReference type="NCBI Taxonomy" id="670483"/>
    <lineage>
        <taxon>Eukaryota</taxon>
        <taxon>Fungi</taxon>
        <taxon>Dikarya</taxon>
        <taxon>Basidiomycota</taxon>
        <taxon>Agaricomycotina</taxon>
        <taxon>Agaricomycetes</taxon>
        <taxon>Gloeophyllales</taxon>
        <taxon>Gloeophyllaceae</taxon>
        <taxon>Gloeophyllum</taxon>
    </lineage>
</organism>
<dbReference type="OMA" id="CYERWER"/>
<evidence type="ECO:0000313" key="3">
    <source>
        <dbReference type="Proteomes" id="UP000030669"/>
    </source>
</evidence>
<dbReference type="Proteomes" id="UP000030669">
    <property type="component" value="Unassembled WGS sequence"/>
</dbReference>
<dbReference type="RefSeq" id="XP_007867754.1">
    <property type="nucleotide sequence ID" value="XM_007869563.1"/>
</dbReference>
<keyword evidence="3" id="KW-1185">Reference proteome</keyword>
<dbReference type="EMBL" id="KB469305">
    <property type="protein sequence ID" value="EPQ53407.1"/>
    <property type="molecule type" value="Genomic_DNA"/>
</dbReference>
<dbReference type="OrthoDB" id="5345779at2759"/>
<dbReference type="AlphaFoldDB" id="S7Q1K7"/>
<feature type="compositionally biased region" description="Acidic residues" evidence="1">
    <location>
        <begin position="435"/>
        <end position="445"/>
    </location>
</feature>
<sequence>MPCESLPAELWTYIFDLATEEPLLSNLALPTAWDESAWFRTVFEEWALKSPTDRIHDIQRRGYRTKKAIVSTCRAWRQIGCEYLFKFILVERPSQLGALCGRLDKDASLGWWSRRFHLDRYGSVDSVEDYLVSIIQHMPNLQTFGVSWSLGDSFGTVADALCTFCPRSLRTVQWSVSCSALSRIIWALASLPNLTCVSIDFRPSTSSLRLGSASGLSPTLPHLSQLSLHNNFTDFVELATDWSLPSLASLTLDYGSNIDTLPDIPMFLTSHGLNLTYLDLNLIPPVDLPTVLSLCPHLRTFCFNPDWPVNTDPLDLHIARIVSKPHAHIVNIGLHQLLHAFGVGYTAAMDARQPLRAHLIRRTNDLTFAALNRWNFPSLRCIRVLNRGLLSDLERANGPDKSCFERWERWWNMCSRMGVRLEDCTGELLGNLPELEGEVEDEDGTETALSGESNRDGEQAAANTPELRQLLYECRKMNATRAPPVPTGGRVR</sequence>
<gene>
    <name evidence="2" type="ORF">GLOTRDRAFT_106827</name>
</gene>
<dbReference type="eggNOG" id="ENOG502SJD8">
    <property type="taxonomic scope" value="Eukaryota"/>
</dbReference>
<protein>
    <recommendedName>
        <fullName evidence="4">F-box domain-containing protein</fullName>
    </recommendedName>
</protein>
<reference evidence="2 3" key="1">
    <citation type="journal article" date="2012" name="Science">
        <title>The Paleozoic origin of enzymatic lignin decomposition reconstructed from 31 fungal genomes.</title>
        <authorList>
            <person name="Floudas D."/>
            <person name="Binder M."/>
            <person name="Riley R."/>
            <person name="Barry K."/>
            <person name="Blanchette R.A."/>
            <person name="Henrissat B."/>
            <person name="Martinez A.T."/>
            <person name="Otillar R."/>
            <person name="Spatafora J.W."/>
            <person name="Yadav J.S."/>
            <person name="Aerts A."/>
            <person name="Benoit I."/>
            <person name="Boyd A."/>
            <person name="Carlson A."/>
            <person name="Copeland A."/>
            <person name="Coutinho P.M."/>
            <person name="de Vries R.P."/>
            <person name="Ferreira P."/>
            <person name="Findley K."/>
            <person name="Foster B."/>
            <person name="Gaskell J."/>
            <person name="Glotzer D."/>
            <person name="Gorecki P."/>
            <person name="Heitman J."/>
            <person name="Hesse C."/>
            <person name="Hori C."/>
            <person name="Igarashi K."/>
            <person name="Jurgens J.A."/>
            <person name="Kallen N."/>
            <person name="Kersten P."/>
            <person name="Kohler A."/>
            <person name="Kuees U."/>
            <person name="Kumar T.K.A."/>
            <person name="Kuo A."/>
            <person name="LaButti K."/>
            <person name="Larrondo L.F."/>
            <person name="Lindquist E."/>
            <person name="Ling A."/>
            <person name="Lombard V."/>
            <person name="Lucas S."/>
            <person name="Lundell T."/>
            <person name="Martin R."/>
            <person name="McLaughlin D.J."/>
            <person name="Morgenstern I."/>
            <person name="Morin E."/>
            <person name="Murat C."/>
            <person name="Nagy L.G."/>
            <person name="Nolan M."/>
            <person name="Ohm R.A."/>
            <person name="Patyshakuliyeva A."/>
            <person name="Rokas A."/>
            <person name="Ruiz-Duenas F.J."/>
            <person name="Sabat G."/>
            <person name="Salamov A."/>
            <person name="Samejima M."/>
            <person name="Schmutz J."/>
            <person name="Slot J.C."/>
            <person name="St John F."/>
            <person name="Stenlid J."/>
            <person name="Sun H."/>
            <person name="Sun S."/>
            <person name="Syed K."/>
            <person name="Tsang A."/>
            <person name="Wiebenga A."/>
            <person name="Young D."/>
            <person name="Pisabarro A."/>
            <person name="Eastwood D.C."/>
            <person name="Martin F."/>
            <person name="Cullen D."/>
            <person name="Grigoriev I.V."/>
            <person name="Hibbett D.S."/>
        </authorList>
    </citation>
    <scope>NUCLEOTIDE SEQUENCE [LARGE SCALE GENOMIC DNA]</scope>
    <source>
        <strain evidence="2 3">ATCC 11539</strain>
    </source>
</reference>
<evidence type="ECO:0000256" key="1">
    <source>
        <dbReference type="SAM" id="MobiDB-lite"/>
    </source>
</evidence>
<dbReference type="Gene3D" id="3.80.10.10">
    <property type="entry name" value="Ribonuclease Inhibitor"/>
    <property type="match status" value="1"/>
</dbReference>